<accession>A0A4U0U8Z9</accession>
<name>A0A4U0U8Z9_9PEZI</name>
<proteinExistence type="predicted"/>
<comment type="caution">
    <text evidence="2">The sequence shown here is derived from an EMBL/GenBank/DDBJ whole genome shotgun (WGS) entry which is preliminary data.</text>
</comment>
<feature type="region of interest" description="Disordered" evidence="1">
    <location>
        <begin position="138"/>
        <end position="166"/>
    </location>
</feature>
<evidence type="ECO:0000313" key="2">
    <source>
        <dbReference type="EMBL" id="TKA30725.1"/>
    </source>
</evidence>
<dbReference type="EMBL" id="NAJL01000010">
    <property type="protein sequence ID" value="TKA30725.1"/>
    <property type="molecule type" value="Genomic_DNA"/>
</dbReference>
<protein>
    <submittedName>
        <fullName evidence="2">Uncharacterized protein</fullName>
    </submittedName>
</protein>
<dbReference type="Proteomes" id="UP000308549">
    <property type="component" value="Unassembled WGS sequence"/>
</dbReference>
<reference evidence="2 3" key="1">
    <citation type="submission" date="2017-03" db="EMBL/GenBank/DDBJ databases">
        <title>Genomes of endolithic fungi from Antarctica.</title>
        <authorList>
            <person name="Coleine C."/>
            <person name="Masonjones S."/>
            <person name="Stajich J.E."/>
        </authorList>
    </citation>
    <scope>NUCLEOTIDE SEQUENCE [LARGE SCALE GENOMIC DNA]</scope>
    <source>
        <strain evidence="2 3">CCFEE 6315</strain>
    </source>
</reference>
<evidence type="ECO:0000313" key="3">
    <source>
        <dbReference type="Proteomes" id="UP000308549"/>
    </source>
</evidence>
<gene>
    <name evidence="2" type="ORF">B0A50_02445</name>
</gene>
<dbReference type="OrthoDB" id="3899490at2759"/>
<organism evidence="2 3">
    <name type="scientific">Salinomyces thailandicus</name>
    <dbReference type="NCBI Taxonomy" id="706561"/>
    <lineage>
        <taxon>Eukaryota</taxon>
        <taxon>Fungi</taxon>
        <taxon>Dikarya</taxon>
        <taxon>Ascomycota</taxon>
        <taxon>Pezizomycotina</taxon>
        <taxon>Dothideomycetes</taxon>
        <taxon>Dothideomycetidae</taxon>
        <taxon>Mycosphaerellales</taxon>
        <taxon>Teratosphaeriaceae</taxon>
        <taxon>Salinomyces</taxon>
    </lineage>
</organism>
<dbReference type="AlphaFoldDB" id="A0A4U0U8Z9"/>
<keyword evidence="3" id="KW-1185">Reference proteome</keyword>
<evidence type="ECO:0000256" key="1">
    <source>
        <dbReference type="SAM" id="MobiDB-lite"/>
    </source>
</evidence>
<sequence>MGLIMHQPTSSFPQSARRHFMMYTPRAQAAFQHQQFFFAEQEKLANLLNTISHDARAAMTFTTAQQQAYGGADYHELTTVTTQLLEEAQAMSAWTFDTIERNGVQLQPFSEKVVLVEQVAAELRSRVQETIAAAAATAAARPVAGSKKRSRGRDDEEEELPQQQRREVSFSYKRARGCGVDQEMSFEPSHCGPYAQNFLQPAWRMQPICE</sequence>